<protein>
    <recommendedName>
        <fullName evidence="4">Blue (type 1) copper domain-containing protein</fullName>
    </recommendedName>
</protein>
<keyword evidence="3" id="KW-1185">Reference proteome</keyword>
<dbReference type="RefSeq" id="WP_343990013.1">
    <property type="nucleotide sequence ID" value="NZ_BAAANB010000009.1"/>
</dbReference>
<dbReference type="InterPro" id="IPR008972">
    <property type="entry name" value="Cupredoxin"/>
</dbReference>
<feature type="region of interest" description="Disordered" evidence="1">
    <location>
        <begin position="38"/>
        <end position="64"/>
    </location>
</feature>
<accession>A0ABN2U4E2</accession>
<name>A0ABN2U4E2_9MICO</name>
<gene>
    <name evidence="2" type="ORF">GCM10009740_17020</name>
</gene>
<evidence type="ECO:0000256" key="1">
    <source>
        <dbReference type="SAM" id="MobiDB-lite"/>
    </source>
</evidence>
<reference evidence="2 3" key="1">
    <citation type="journal article" date="2019" name="Int. J. Syst. Evol. Microbiol.">
        <title>The Global Catalogue of Microorganisms (GCM) 10K type strain sequencing project: providing services to taxonomists for standard genome sequencing and annotation.</title>
        <authorList>
            <consortium name="The Broad Institute Genomics Platform"/>
            <consortium name="The Broad Institute Genome Sequencing Center for Infectious Disease"/>
            <person name="Wu L."/>
            <person name="Ma J."/>
        </authorList>
    </citation>
    <scope>NUCLEOTIDE SEQUENCE [LARGE SCALE GENOMIC DNA]</scope>
    <source>
        <strain evidence="2 3">JCM 14283</strain>
    </source>
</reference>
<evidence type="ECO:0000313" key="3">
    <source>
        <dbReference type="Proteomes" id="UP001501285"/>
    </source>
</evidence>
<proteinExistence type="predicted"/>
<dbReference type="EMBL" id="BAAANB010000009">
    <property type="protein sequence ID" value="GAA2027964.1"/>
    <property type="molecule type" value="Genomic_DNA"/>
</dbReference>
<dbReference type="SUPFAM" id="SSF49503">
    <property type="entry name" value="Cupredoxins"/>
    <property type="match status" value="1"/>
</dbReference>
<sequence>MVLMAQPVSVHAGQVSFVVANRGWRTHELVVLPLAQGASAGQRAPGPDGKVDEAGSLGDASSSCAAGTGEGIASGALGWVTVTLAPGRYERVCNLTNHYANGMRQELDVSA</sequence>
<organism evidence="2 3">
    <name type="scientific">Terrabacter terrae</name>
    <dbReference type="NCBI Taxonomy" id="318434"/>
    <lineage>
        <taxon>Bacteria</taxon>
        <taxon>Bacillati</taxon>
        <taxon>Actinomycetota</taxon>
        <taxon>Actinomycetes</taxon>
        <taxon>Micrococcales</taxon>
        <taxon>Intrasporangiaceae</taxon>
        <taxon>Terrabacter</taxon>
    </lineage>
</organism>
<dbReference type="Proteomes" id="UP001501285">
    <property type="component" value="Unassembled WGS sequence"/>
</dbReference>
<comment type="caution">
    <text evidence="2">The sequence shown here is derived from an EMBL/GenBank/DDBJ whole genome shotgun (WGS) entry which is preliminary data.</text>
</comment>
<dbReference type="Gene3D" id="2.60.40.420">
    <property type="entry name" value="Cupredoxins - blue copper proteins"/>
    <property type="match status" value="1"/>
</dbReference>
<evidence type="ECO:0000313" key="2">
    <source>
        <dbReference type="EMBL" id="GAA2027964.1"/>
    </source>
</evidence>
<evidence type="ECO:0008006" key="4">
    <source>
        <dbReference type="Google" id="ProtNLM"/>
    </source>
</evidence>